<keyword evidence="1" id="KW-0472">Membrane</keyword>
<reference evidence="4" key="1">
    <citation type="submission" date="2018-05" db="EMBL/GenBank/DDBJ databases">
        <title>Leptospira yasudae sp. nov. and Leptospira stimsonii sp. nov., two pathogenic species of the genus Leptospira isolated from environmental sources.</title>
        <authorList>
            <person name="Casanovas-Massana A."/>
            <person name="Hamond C."/>
            <person name="Santos L.A."/>
            <person name="Hacker K.P."/>
            <person name="Balassiano I."/>
            <person name="Medeiros M.A."/>
            <person name="Reis M.G."/>
            <person name="Ko A.I."/>
            <person name="Wunder E.A."/>
        </authorList>
    </citation>
    <scope>NUCLEOTIDE SEQUENCE [LARGE SCALE GENOMIC DNA]</scope>
    <source>
        <strain evidence="4">AMB6-RJ</strain>
    </source>
</reference>
<evidence type="ECO:0000259" key="2">
    <source>
        <dbReference type="Pfam" id="PF14317"/>
    </source>
</evidence>
<sequence>MFISISIKVMGLYYFIIFRYSYSVRFGIFFYNRLYFWRVGVNLNKMIREGRNNGMIGKQKITLTDDSLNVETEFHSSRFKLGSINQIVETTEYIFLYLTSMSALVIPQPAFRNSKKDEFLEKVRIFVM</sequence>
<dbReference type="EMBL" id="QHCS01000001">
    <property type="protein sequence ID" value="RHX88703.1"/>
    <property type="molecule type" value="Genomic_DNA"/>
</dbReference>
<comment type="caution">
    <text evidence="3">The sequence shown here is derived from an EMBL/GenBank/DDBJ whole genome shotgun (WGS) entry which is preliminary data.</text>
</comment>
<accession>A0A8B3D1M1</accession>
<keyword evidence="1" id="KW-0812">Transmembrane</keyword>
<proteinExistence type="predicted"/>
<feature type="transmembrane region" description="Helical" evidence="1">
    <location>
        <begin position="12"/>
        <end position="31"/>
    </location>
</feature>
<feature type="domain" description="YcxB-like C-terminal" evidence="2">
    <location>
        <begin position="63"/>
        <end position="120"/>
    </location>
</feature>
<dbReference type="Pfam" id="PF14317">
    <property type="entry name" value="YcxB"/>
    <property type="match status" value="1"/>
</dbReference>
<dbReference type="InterPro" id="IPR025588">
    <property type="entry name" value="YcxB-like_C"/>
</dbReference>
<keyword evidence="1" id="KW-1133">Transmembrane helix</keyword>
<organism evidence="3 4">
    <name type="scientific">Leptospira stimsonii</name>
    <dbReference type="NCBI Taxonomy" id="2202203"/>
    <lineage>
        <taxon>Bacteria</taxon>
        <taxon>Pseudomonadati</taxon>
        <taxon>Spirochaetota</taxon>
        <taxon>Spirochaetia</taxon>
        <taxon>Leptospirales</taxon>
        <taxon>Leptospiraceae</taxon>
        <taxon>Leptospira</taxon>
    </lineage>
</organism>
<dbReference type="Proteomes" id="UP000266669">
    <property type="component" value="Unassembled WGS sequence"/>
</dbReference>
<dbReference type="AlphaFoldDB" id="A0A8B3D1M1"/>
<evidence type="ECO:0000313" key="3">
    <source>
        <dbReference type="EMBL" id="RHX88703.1"/>
    </source>
</evidence>
<gene>
    <name evidence="3" type="ORF">DLM78_07220</name>
</gene>
<name>A0A8B3D1M1_9LEPT</name>
<evidence type="ECO:0000256" key="1">
    <source>
        <dbReference type="SAM" id="Phobius"/>
    </source>
</evidence>
<protein>
    <recommendedName>
        <fullName evidence="2">YcxB-like C-terminal domain-containing protein</fullName>
    </recommendedName>
</protein>
<evidence type="ECO:0000313" key="4">
    <source>
        <dbReference type="Proteomes" id="UP000266669"/>
    </source>
</evidence>